<name>A0A383VDL2_TETOB</name>
<keyword evidence="3" id="KW-1185">Reference proteome</keyword>
<dbReference type="SUPFAM" id="SSF52047">
    <property type="entry name" value="RNI-like"/>
    <property type="match status" value="1"/>
</dbReference>
<evidence type="ECO:0000256" key="1">
    <source>
        <dbReference type="ARBA" id="ARBA00004430"/>
    </source>
</evidence>
<dbReference type="InterPro" id="IPR032675">
    <property type="entry name" value="LRR_dom_sf"/>
</dbReference>
<dbReference type="EMBL" id="FNXT01000281">
    <property type="protein sequence ID" value="SZX63043.1"/>
    <property type="molecule type" value="Genomic_DNA"/>
</dbReference>
<comment type="subcellular location">
    <subcellularLocation>
        <location evidence="1">Cytoplasm</location>
        <location evidence="1">Cytoskeleton</location>
        <location evidence="1">Cilium axoneme</location>
    </subcellularLocation>
</comment>
<sequence>MAASHAVSRSPLITLPDDVLAAISRQLTTSDQLLLGRLVLQQGSKAAATDTTSTVPAVEPVSAIPAASCKLLRGLRAAAASAVLSHITACTVKLPHSSSLDSLALLPNLQKLTLLVQQDSSTQNMCGTAAAVSSLAQLPALKSLKIVRPQPLSHLPFTVSLASAIGSLQRLKELSLSGVVIPARGTATAAACAQHIASLPNLKCLQAPALLSMVQPQHAVAAVHALGRLLPQLHSLKLPDSNLEGPAAAALLEGLLGCTSSSSSRESSFATSSSRSSGSSSCCCLQVLDLSGNHHMFAAFAEASACSADCSSSSSSSSCSSQANVKQTIRQGLAALVAGSSLQELLLADTGMTQDDLAAIFSSSSSGQQLVRLDVHNNRLLARGDPLLLGKCLQHLQGLQHLNISWITLGPEGVAFASCLASLRMLVMSGTRAGPAAIAALHKARPGLKCLELFDSLEANAGW</sequence>
<gene>
    <name evidence="2" type="ORF">BQ4739_LOCUS3610</name>
</gene>
<dbReference type="GO" id="GO:0005930">
    <property type="term" value="C:axoneme"/>
    <property type="evidence" value="ECO:0007669"/>
    <property type="project" value="UniProtKB-SubCell"/>
</dbReference>
<reference evidence="2 3" key="1">
    <citation type="submission" date="2016-10" db="EMBL/GenBank/DDBJ databases">
        <authorList>
            <person name="Cai Z."/>
        </authorList>
    </citation>
    <scope>NUCLEOTIDE SEQUENCE [LARGE SCALE GENOMIC DNA]</scope>
</reference>
<proteinExistence type="predicted"/>
<dbReference type="Proteomes" id="UP000256970">
    <property type="component" value="Unassembled WGS sequence"/>
</dbReference>
<evidence type="ECO:0008006" key="4">
    <source>
        <dbReference type="Google" id="ProtNLM"/>
    </source>
</evidence>
<dbReference type="AlphaFoldDB" id="A0A383VDL2"/>
<organism evidence="2 3">
    <name type="scientific">Tetradesmus obliquus</name>
    <name type="common">Green alga</name>
    <name type="synonym">Acutodesmus obliquus</name>
    <dbReference type="NCBI Taxonomy" id="3088"/>
    <lineage>
        <taxon>Eukaryota</taxon>
        <taxon>Viridiplantae</taxon>
        <taxon>Chlorophyta</taxon>
        <taxon>core chlorophytes</taxon>
        <taxon>Chlorophyceae</taxon>
        <taxon>CS clade</taxon>
        <taxon>Sphaeropleales</taxon>
        <taxon>Scenedesmaceae</taxon>
        <taxon>Tetradesmus</taxon>
    </lineage>
</organism>
<evidence type="ECO:0000313" key="2">
    <source>
        <dbReference type="EMBL" id="SZX63043.1"/>
    </source>
</evidence>
<protein>
    <recommendedName>
        <fullName evidence="4">F-box domain-containing protein</fullName>
    </recommendedName>
</protein>
<evidence type="ECO:0000313" key="3">
    <source>
        <dbReference type="Proteomes" id="UP000256970"/>
    </source>
</evidence>
<dbReference type="Gene3D" id="3.80.10.10">
    <property type="entry name" value="Ribonuclease Inhibitor"/>
    <property type="match status" value="2"/>
</dbReference>
<accession>A0A383VDL2</accession>